<evidence type="ECO:0000313" key="2">
    <source>
        <dbReference type="EMBL" id="QVP49335.1"/>
    </source>
</evidence>
<accession>A0A8E6IDZ3</accession>
<organism evidence="1">
    <name type="scientific">Salmonella enterica subsp. salamae</name>
    <dbReference type="NCBI Taxonomy" id="59202"/>
    <lineage>
        <taxon>Bacteria</taxon>
        <taxon>Pseudomonadati</taxon>
        <taxon>Pseudomonadota</taxon>
        <taxon>Gammaproteobacteria</taxon>
        <taxon>Enterobacterales</taxon>
        <taxon>Enterobacteriaceae</taxon>
        <taxon>Salmonella</taxon>
    </lineage>
</organism>
<reference evidence="1" key="2">
    <citation type="submission" date="2021-05" db="EMBL/GenBank/DDBJ databases">
        <title>Whole genome PacBio Sequel sequence of Salmonella enterica subsp. enterica.</title>
        <authorList>
            <person name="Hoffmann M."/>
            <person name="Balkey M."/>
            <person name="Luo Y."/>
        </authorList>
    </citation>
    <scope>NUCLEOTIDE SEQUENCE</scope>
    <source>
        <strain evidence="1">CFSAN001015</strain>
    </source>
</reference>
<gene>
    <name evidence="1" type="ORF">AIT66_16110</name>
    <name evidence="2" type="ORF">AIT66_18705</name>
</gene>
<dbReference type="EMBL" id="CP074596">
    <property type="protein sequence ID" value="QVP49335.1"/>
    <property type="molecule type" value="Genomic_DNA"/>
</dbReference>
<dbReference type="AlphaFoldDB" id="A0A8E6IDZ3"/>
<name>A0A8E6IDZ3_SALER</name>
<dbReference type="InterPro" id="IPR024524">
    <property type="entry name" value="DUF3800"/>
</dbReference>
<reference evidence="1" key="1">
    <citation type="submission" date="2018-07" db="EMBL/GenBank/DDBJ databases">
        <authorList>
            <consortium name="GenomeTrakr network: Whole genome sequencing for foodborne pathogen traceback"/>
        </authorList>
    </citation>
    <scope>NUCLEOTIDE SEQUENCE</scope>
    <source>
        <strain evidence="1">CFSAN001015</strain>
    </source>
</reference>
<dbReference type="Pfam" id="PF12686">
    <property type="entry name" value="DUF3800"/>
    <property type="match status" value="1"/>
</dbReference>
<protein>
    <submittedName>
        <fullName evidence="1">DUF3800 domain-containing protein</fullName>
    </submittedName>
</protein>
<evidence type="ECO:0000313" key="1">
    <source>
        <dbReference type="EMBL" id="QVP48879.1"/>
    </source>
</evidence>
<sequence>MQMLFVDESGTPPPISKTNHTPFFVLGGVCIPEVEWKSVAISLDKLKASFGVTEEIKWRHFSRAGSKNKGNGLCHLSDDERERFRDGIYNIIETHQGVKVICVACHTENAYKTSYMGTPDALYMHCYKKLTERFQYYLQDLSKLSGCAEYGIVVCDHRGSRDDEKLREHHDKLMKAQLSKTSDYQNIIGGLFISPSHLSVGIQLADMVAGAVLRSCKNGDRRFSDKFKGSYRRSSEGKIEGFGAVKLPHKTW</sequence>
<proteinExistence type="predicted"/>
<dbReference type="EMBL" id="CP074596">
    <property type="protein sequence ID" value="QVP48879.1"/>
    <property type="molecule type" value="Genomic_DNA"/>
</dbReference>